<reference evidence="1" key="2">
    <citation type="journal article" date="2024" name="Plant">
        <title>Genomic evolution and insights into agronomic trait innovations of Sesamum species.</title>
        <authorList>
            <person name="Miao H."/>
            <person name="Wang L."/>
            <person name="Qu L."/>
            <person name="Liu H."/>
            <person name="Sun Y."/>
            <person name="Le M."/>
            <person name="Wang Q."/>
            <person name="Wei S."/>
            <person name="Zheng Y."/>
            <person name="Lin W."/>
            <person name="Duan Y."/>
            <person name="Cao H."/>
            <person name="Xiong S."/>
            <person name="Wang X."/>
            <person name="Wei L."/>
            <person name="Li C."/>
            <person name="Ma Q."/>
            <person name="Ju M."/>
            <person name="Zhao R."/>
            <person name="Li G."/>
            <person name="Mu C."/>
            <person name="Tian Q."/>
            <person name="Mei H."/>
            <person name="Zhang T."/>
            <person name="Gao T."/>
            <person name="Zhang H."/>
        </authorList>
    </citation>
    <scope>NUCLEOTIDE SEQUENCE</scope>
    <source>
        <strain evidence="1">KEN1</strain>
    </source>
</reference>
<gene>
    <name evidence="1" type="ORF">Slati_0602700</name>
</gene>
<accession>A0AAW2Y1Z9</accession>
<protein>
    <submittedName>
        <fullName evidence="1">Uncharacterized protein</fullName>
    </submittedName>
</protein>
<dbReference type="Pfam" id="PF14009">
    <property type="entry name" value="PADRE"/>
    <property type="match status" value="1"/>
</dbReference>
<sequence>MGNISSCFYAQSHAAKLIDLQHNTLRLVDVPVTAAELMLEHPGYVVSPLIDFRRDFRLSAMKADEILSGSRVYMLISCYESAWKGFRIRDGNYRVGLR</sequence>
<name>A0AAW2Y1Z9_9LAMI</name>
<evidence type="ECO:0000313" key="1">
    <source>
        <dbReference type="EMBL" id="KAL0459755.1"/>
    </source>
</evidence>
<proteinExistence type="predicted"/>
<organism evidence="1">
    <name type="scientific">Sesamum latifolium</name>
    <dbReference type="NCBI Taxonomy" id="2727402"/>
    <lineage>
        <taxon>Eukaryota</taxon>
        <taxon>Viridiplantae</taxon>
        <taxon>Streptophyta</taxon>
        <taxon>Embryophyta</taxon>
        <taxon>Tracheophyta</taxon>
        <taxon>Spermatophyta</taxon>
        <taxon>Magnoliopsida</taxon>
        <taxon>eudicotyledons</taxon>
        <taxon>Gunneridae</taxon>
        <taxon>Pentapetalae</taxon>
        <taxon>asterids</taxon>
        <taxon>lamiids</taxon>
        <taxon>Lamiales</taxon>
        <taxon>Pedaliaceae</taxon>
        <taxon>Sesamum</taxon>
    </lineage>
</organism>
<reference evidence="1" key="1">
    <citation type="submission" date="2020-06" db="EMBL/GenBank/DDBJ databases">
        <authorList>
            <person name="Li T."/>
            <person name="Hu X."/>
            <person name="Zhang T."/>
            <person name="Song X."/>
            <person name="Zhang H."/>
            <person name="Dai N."/>
            <person name="Sheng W."/>
            <person name="Hou X."/>
            <person name="Wei L."/>
        </authorList>
    </citation>
    <scope>NUCLEOTIDE SEQUENCE</scope>
    <source>
        <strain evidence="1">KEN1</strain>
        <tissue evidence="1">Leaf</tissue>
    </source>
</reference>
<dbReference type="EMBL" id="JACGWN010000002">
    <property type="protein sequence ID" value="KAL0459755.1"/>
    <property type="molecule type" value="Genomic_DNA"/>
</dbReference>
<dbReference type="InterPro" id="IPR025322">
    <property type="entry name" value="PADRE_dom"/>
</dbReference>
<comment type="caution">
    <text evidence="1">The sequence shown here is derived from an EMBL/GenBank/DDBJ whole genome shotgun (WGS) entry which is preliminary data.</text>
</comment>
<dbReference type="AlphaFoldDB" id="A0AAW2Y1Z9"/>